<protein>
    <submittedName>
        <fullName evidence="5">Inhibitor of the KinA pathway to sporulation, predicted exonuclease</fullName>
    </submittedName>
</protein>
<comment type="caution">
    <text evidence="5">The sequence shown here is derived from an EMBL/GenBank/DDBJ whole genome shotgun (WGS) entry which is preliminary data.</text>
</comment>
<gene>
    <name evidence="5" type="ORF">SAMN06296020_105139</name>
</gene>
<accession>A0AA45WVX8</accession>
<dbReference type="Proteomes" id="UP001158066">
    <property type="component" value="Unassembled WGS sequence"/>
</dbReference>
<evidence type="ECO:0000256" key="1">
    <source>
        <dbReference type="ARBA" id="ARBA00022722"/>
    </source>
</evidence>
<sequence>MTQIIYDFEFNTAFRIDRQTRRLLKGDAHPECPQEIIEIGAVKLNEELAIEDTFQMMIKPTLYHKMHPKIRQKTKITAEELQYGIPFPEAIEAFREWMGTGEVVMGSWGIDDHQELVRNCRFHRLETDWFQQHLDIQKLCMRHLEMPKGHQVGLKKAVEHFRIELENSFHKALHDAIYTAHVYRALKTAQATGQASCQT</sequence>
<name>A0AA45WVX8_9CLOT</name>
<dbReference type="RefSeq" id="WP_283409060.1">
    <property type="nucleotide sequence ID" value="NZ_FXUF01000005.1"/>
</dbReference>
<dbReference type="GO" id="GO:0003676">
    <property type="term" value="F:nucleic acid binding"/>
    <property type="evidence" value="ECO:0007669"/>
    <property type="project" value="InterPro"/>
</dbReference>
<evidence type="ECO:0000256" key="3">
    <source>
        <dbReference type="ARBA" id="ARBA00022839"/>
    </source>
</evidence>
<dbReference type="InterPro" id="IPR051274">
    <property type="entry name" value="3-5_Exoribonuclease"/>
</dbReference>
<evidence type="ECO:0000259" key="4">
    <source>
        <dbReference type="SMART" id="SM00479"/>
    </source>
</evidence>
<dbReference type="GO" id="GO:0000175">
    <property type="term" value="F:3'-5'-RNA exonuclease activity"/>
    <property type="evidence" value="ECO:0007669"/>
    <property type="project" value="InterPro"/>
</dbReference>
<keyword evidence="6" id="KW-1185">Reference proteome</keyword>
<dbReference type="Gene3D" id="3.30.420.10">
    <property type="entry name" value="Ribonuclease H-like superfamily/Ribonuclease H"/>
    <property type="match status" value="1"/>
</dbReference>
<dbReference type="EMBL" id="FXUF01000005">
    <property type="protein sequence ID" value="SMP54588.1"/>
    <property type="molecule type" value="Genomic_DNA"/>
</dbReference>
<evidence type="ECO:0000313" key="5">
    <source>
        <dbReference type="EMBL" id="SMP54588.1"/>
    </source>
</evidence>
<keyword evidence="1" id="KW-0540">Nuclease</keyword>
<dbReference type="CDD" id="cd06133">
    <property type="entry name" value="ERI-1_3'hExo_like"/>
    <property type="match status" value="1"/>
</dbReference>
<reference evidence="5" key="1">
    <citation type="submission" date="2017-05" db="EMBL/GenBank/DDBJ databases">
        <authorList>
            <person name="Varghese N."/>
            <person name="Submissions S."/>
        </authorList>
    </citation>
    <scope>NUCLEOTIDE SEQUENCE</scope>
    <source>
        <strain evidence="5">Su22</strain>
    </source>
</reference>
<dbReference type="InterPro" id="IPR047201">
    <property type="entry name" value="ERI-1_3'hExo-like"/>
</dbReference>
<dbReference type="InterPro" id="IPR012337">
    <property type="entry name" value="RNaseH-like_sf"/>
</dbReference>
<dbReference type="Pfam" id="PF00929">
    <property type="entry name" value="RNase_T"/>
    <property type="match status" value="1"/>
</dbReference>
<feature type="domain" description="Exonuclease" evidence="4">
    <location>
        <begin position="2"/>
        <end position="192"/>
    </location>
</feature>
<keyword evidence="3 5" id="KW-0269">Exonuclease</keyword>
<evidence type="ECO:0000256" key="2">
    <source>
        <dbReference type="ARBA" id="ARBA00022801"/>
    </source>
</evidence>
<keyword evidence="2" id="KW-0378">Hydrolase</keyword>
<proteinExistence type="predicted"/>
<dbReference type="SUPFAM" id="SSF53098">
    <property type="entry name" value="Ribonuclease H-like"/>
    <property type="match status" value="1"/>
</dbReference>
<dbReference type="PANTHER" id="PTHR23044:SF61">
    <property type="entry name" value="3'-5' EXORIBONUCLEASE 1-RELATED"/>
    <property type="match status" value="1"/>
</dbReference>
<dbReference type="SMART" id="SM00479">
    <property type="entry name" value="EXOIII"/>
    <property type="match status" value="1"/>
</dbReference>
<dbReference type="AlphaFoldDB" id="A0AA45WVX8"/>
<dbReference type="InterPro" id="IPR036397">
    <property type="entry name" value="RNaseH_sf"/>
</dbReference>
<dbReference type="PANTHER" id="PTHR23044">
    <property type="entry name" value="3'-5' EXONUCLEASE ERI1-RELATED"/>
    <property type="match status" value="1"/>
</dbReference>
<dbReference type="InterPro" id="IPR013520">
    <property type="entry name" value="Ribonucl_H"/>
</dbReference>
<organism evidence="5 6">
    <name type="scientific">Anoxynatronum buryatiense</name>
    <dbReference type="NCBI Taxonomy" id="489973"/>
    <lineage>
        <taxon>Bacteria</taxon>
        <taxon>Bacillati</taxon>
        <taxon>Bacillota</taxon>
        <taxon>Clostridia</taxon>
        <taxon>Eubacteriales</taxon>
        <taxon>Clostridiaceae</taxon>
        <taxon>Anoxynatronum</taxon>
    </lineage>
</organism>
<evidence type="ECO:0000313" key="6">
    <source>
        <dbReference type="Proteomes" id="UP001158066"/>
    </source>
</evidence>